<dbReference type="CDD" id="cd02037">
    <property type="entry name" value="Mrp_NBP35"/>
    <property type="match status" value="1"/>
</dbReference>
<dbReference type="GO" id="GO:0051539">
    <property type="term" value="F:4 iron, 4 sulfur cluster binding"/>
    <property type="evidence" value="ECO:0007669"/>
    <property type="project" value="TreeGrafter"/>
</dbReference>
<evidence type="ECO:0000256" key="6">
    <source>
        <dbReference type="ARBA" id="ARBA00024036"/>
    </source>
</evidence>
<feature type="compositionally biased region" description="Polar residues" evidence="7">
    <location>
        <begin position="54"/>
        <end position="67"/>
    </location>
</feature>
<keyword evidence="4" id="KW-0408">Iron</keyword>
<proteinExistence type="inferred from homology"/>
<keyword evidence="2" id="KW-0547">Nucleotide-binding</keyword>
<protein>
    <submittedName>
        <fullName evidence="8">Uncharacterized protein</fullName>
    </submittedName>
</protein>
<dbReference type="InterPro" id="IPR044304">
    <property type="entry name" value="NUBPL-like"/>
</dbReference>
<dbReference type="GO" id="GO:0005524">
    <property type="term" value="F:ATP binding"/>
    <property type="evidence" value="ECO:0007669"/>
    <property type="project" value="UniProtKB-KW"/>
</dbReference>
<dbReference type="SUPFAM" id="SSF52540">
    <property type="entry name" value="P-loop containing nucleoside triphosphate hydrolases"/>
    <property type="match status" value="1"/>
</dbReference>
<comment type="similarity">
    <text evidence="6">Belongs to the Mrp/NBP35 ATP-binding proteins family.</text>
</comment>
<evidence type="ECO:0000256" key="2">
    <source>
        <dbReference type="ARBA" id="ARBA00022741"/>
    </source>
</evidence>
<dbReference type="AlphaFoldDB" id="A0AA43QRJ2"/>
<reference evidence="8" key="1">
    <citation type="journal article" date="2023" name="Genome Biol. Evol.">
        <title>First Whole Genome Sequence and Flow Cytometry Genome Size Data for the Lichen-Forming Fungus Ramalina farinacea (Ascomycota).</title>
        <authorList>
            <person name="Llewellyn T."/>
            <person name="Mian S."/>
            <person name="Hill R."/>
            <person name="Leitch I.J."/>
            <person name="Gaya E."/>
        </authorList>
    </citation>
    <scope>NUCLEOTIDE SEQUENCE</scope>
    <source>
        <strain evidence="8">LIQ254RAFAR</strain>
    </source>
</reference>
<dbReference type="Pfam" id="PF10609">
    <property type="entry name" value="ParA"/>
    <property type="match status" value="1"/>
</dbReference>
<dbReference type="GO" id="GO:0140663">
    <property type="term" value="F:ATP-dependent FeS chaperone activity"/>
    <property type="evidence" value="ECO:0007669"/>
    <property type="project" value="InterPro"/>
</dbReference>
<dbReference type="InterPro" id="IPR033756">
    <property type="entry name" value="YlxH/NBP35"/>
</dbReference>
<dbReference type="InterPro" id="IPR000808">
    <property type="entry name" value="Mrp-like_CS"/>
</dbReference>
<name>A0AA43QRJ2_9LECA</name>
<evidence type="ECO:0000313" key="9">
    <source>
        <dbReference type="Proteomes" id="UP001161017"/>
    </source>
</evidence>
<evidence type="ECO:0000256" key="7">
    <source>
        <dbReference type="SAM" id="MobiDB-lite"/>
    </source>
</evidence>
<dbReference type="FunFam" id="3.40.50.300:FF:001278">
    <property type="entry name" value="Iron-sulfur cluster carrier protein"/>
    <property type="match status" value="1"/>
</dbReference>
<accession>A0AA43QRJ2</accession>
<dbReference type="GO" id="GO:0046872">
    <property type="term" value="F:metal ion binding"/>
    <property type="evidence" value="ECO:0007669"/>
    <property type="project" value="UniProtKB-KW"/>
</dbReference>
<keyword evidence="9" id="KW-1185">Reference proteome</keyword>
<keyword evidence="1" id="KW-0479">Metal-binding</keyword>
<gene>
    <name evidence="8" type="ORF">OHK93_000775</name>
</gene>
<dbReference type="PANTHER" id="PTHR42961:SF2">
    <property type="entry name" value="IRON-SULFUR PROTEIN NUBPL"/>
    <property type="match status" value="1"/>
</dbReference>
<evidence type="ECO:0000313" key="8">
    <source>
        <dbReference type="EMBL" id="MDI1489578.1"/>
    </source>
</evidence>
<sequence>MSKGLGTFDHALRHATLSATPSGRLYPALNPHHALASNHKHPHLQRPSHPSLLRTFTTQPPLSSHENPLNLPRRSSSSPPANAPELARRAQRGLPPRRRIPSVVHTIAITSAKGGVGKSTVAANLALAFARHGHRAGILDTDIFGPSVPTLMGLAGRSAQVDASGKLVPLTSFGVKSMSMGYLMGEEQPVAWRGLMVMKALQQLLHEVEWGGLDVLVLDMPPGTGDTQLTIGQQVEMDGGVVVSTPQDVALKDAVRGKEMMGKVGMRMLGAVRNMSVFTCPGCGREERVFGGNNSGKAGEGGEERMGGMEVLADLPLDRKICEDADRGMPTVVAEPESARAKAYLDLALQVGKMVGLKSLDDN</sequence>
<dbReference type="InterPro" id="IPR019591">
    <property type="entry name" value="Mrp/NBP35_ATP-bd"/>
</dbReference>
<dbReference type="Gene3D" id="3.40.50.300">
    <property type="entry name" value="P-loop containing nucleotide triphosphate hydrolases"/>
    <property type="match status" value="1"/>
</dbReference>
<evidence type="ECO:0000256" key="5">
    <source>
        <dbReference type="ARBA" id="ARBA00023014"/>
    </source>
</evidence>
<dbReference type="PROSITE" id="PS01215">
    <property type="entry name" value="MRP"/>
    <property type="match status" value="1"/>
</dbReference>
<feature type="region of interest" description="Disordered" evidence="7">
    <location>
        <begin position="21"/>
        <end position="96"/>
    </location>
</feature>
<dbReference type="HAMAP" id="MF_02040">
    <property type="entry name" value="Mrp_NBP35"/>
    <property type="match status" value="1"/>
</dbReference>
<organism evidence="8 9">
    <name type="scientific">Ramalina farinacea</name>
    <dbReference type="NCBI Taxonomy" id="258253"/>
    <lineage>
        <taxon>Eukaryota</taxon>
        <taxon>Fungi</taxon>
        <taxon>Dikarya</taxon>
        <taxon>Ascomycota</taxon>
        <taxon>Pezizomycotina</taxon>
        <taxon>Lecanoromycetes</taxon>
        <taxon>OSLEUM clade</taxon>
        <taxon>Lecanoromycetidae</taxon>
        <taxon>Lecanorales</taxon>
        <taxon>Lecanorineae</taxon>
        <taxon>Ramalinaceae</taxon>
        <taxon>Ramalina</taxon>
    </lineage>
</organism>
<keyword evidence="3" id="KW-0067">ATP-binding</keyword>
<dbReference type="Proteomes" id="UP001161017">
    <property type="component" value="Unassembled WGS sequence"/>
</dbReference>
<evidence type="ECO:0000256" key="3">
    <source>
        <dbReference type="ARBA" id="ARBA00022840"/>
    </source>
</evidence>
<feature type="compositionally biased region" description="Low complexity" evidence="7">
    <location>
        <begin position="68"/>
        <end position="84"/>
    </location>
</feature>
<dbReference type="InterPro" id="IPR027417">
    <property type="entry name" value="P-loop_NTPase"/>
</dbReference>
<dbReference type="EMBL" id="JAPUFD010000010">
    <property type="protein sequence ID" value="MDI1489578.1"/>
    <property type="molecule type" value="Genomic_DNA"/>
</dbReference>
<evidence type="ECO:0000256" key="1">
    <source>
        <dbReference type="ARBA" id="ARBA00022723"/>
    </source>
</evidence>
<dbReference type="GO" id="GO:0005739">
    <property type="term" value="C:mitochondrion"/>
    <property type="evidence" value="ECO:0007669"/>
    <property type="project" value="TreeGrafter"/>
</dbReference>
<dbReference type="PANTHER" id="PTHR42961">
    <property type="entry name" value="IRON-SULFUR PROTEIN NUBPL"/>
    <property type="match status" value="1"/>
</dbReference>
<dbReference type="GO" id="GO:0016226">
    <property type="term" value="P:iron-sulfur cluster assembly"/>
    <property type="evidence" value="ECO:0007669"/>
    <property type="project" value="InterPro"/>
</dbReference>
<comment type="caution">
    <text evidence="8">The sequence shown here is derived from an EMBL/GenBank/DDBJ whole genome shotgun (WGS) entry which is preliminary data.</text>
</comment>
<dbReference type="GO" id="GO:0032981">
    <property type="term" value="P:mitochondrial respiratory chain complex I assembly"/>
    <property type="evidence" value="ECO:0007669"/>
    <property type="project" value="TreeGrafter"/>
</dbReference>
<keyword evidence="5" id="KW-0411">Iron-sulfur</keyword>
<evidence type="ECO:0000256" key="4">
    <source>
        <dbReference type="ARBA" id="ARBA00023004"/>
    </source>
</evidence>